<organism evidence="1 2">
    <name type="scientific">Pseudomonas brenneri</name>
    <dbReference type="NCBI Taxonomy" id="129817"/>
    <lineage>
        <taxon>Bacteria</taxon>
        <taxon>Pseudomonadati</taxon>
        <taxon>Pseudomonadota</taxon>
        <taxon>Gammaproteobacteria</taxon>
        <taxon>Pseudomonadales</taxon>
        <taxon>Pseudomonadaceae</taxon>
        <taxon>Pseudomonas</taxon>
    </lineage>
</organism>
<sequence>MAAVPDEQLPVVPAIEPVHVGYIPVFPLDRLMELRDALVALKGPLASDPQLRESVQKSLINSENHERVLGKASSRHEQY</sequence>
<dbReference type="AlphaFoldDB" id="A0A5B2V417"/>
<dbReference type="InterPro" id="IPR008312">
    <property type="entry name" value="T6SS_TssB1"/>
</dbReference>
<comment type="caution">
    <text evidence="1">The sequence shown here is derived from an EMBL/GenBank/DDBJ whole genome shotgun (WGS) entry which is preliminary data.</text>
</comment>
<dbReference type="EMBL" id="VUOL01000001">
    <property type="protein sequence ID" value="KAA2233646.1"/>
    <property type="molecule type" value="Genomic_DNA"/>
</dbReference>
<gene>
    <name evidence="1" type="ORF">F1720_01045</name>
</gene>
<accession>A0A5B2V417</accession>
<dbReference type="Proteomes" id="UP000325296">
    <property type="component" value="Unassembled WGS sequence"/>
</dbReference>
<name>A0A5B2V417_9PSED</name>
<dbReference type="OrthoDB" id="7025878at2"/>
<reference evidence="1 2" key="1">
    <citation type="submission" date="2019-09" db="EMBL/GenBank/DDBJ databases">
        <title>Draft genome sequence of Pseudomonas brenneri CCUG 51514(T).</title>
        <authorList>
            <person name="Tunovic T."/>
            <person name="Pineiro-Iglesias B."/>
            <person name="Unosson C."/>
            <person name="Inganas E."/>
            <person name="Ohlen M."/>
            <person name="Cardew S."/>
            <person name="Jensie-Markopoulos S."/>
            <person name="Salva-Serra F."/>
            <person name="Jaen-Luchoro D."/>
            <person name="Svensson-Stadler L."/>
            <person name="Chun J."/>
            <person name="Moore E."/>
        </authorList>
    </citation>
    <scope>NUCLEOTIDE SEQUENCE [LARGE SCALE GENOMIC DNA]</scope>
    <source>
        <strain evidence="1 2">CCUG 51514</strain>
    </source>
</reference>
<evidence type="ECO:0000313" key="2">
    <source>
        <dbReference type="Proteomes" id="UP000325296"/>
    </source>
</evidence>
<dbReference type="Pfam" id="PF05591">
    <property type="entry name" value="T6SS_VipA"/>
    <property type="match status" value="1"/>
</dbReference>
<evidence type="ECO:0000313" key="1">
    <source>
        <dbReference type="EMBL" id="KAA2233646.1"/>
    </source>
</evidence>
<proteinExistence type="predicted"/>
<protein>
    <submittedName>
        <fullName evidence="1">Type VI secretion system contractile sheath small subunit</fullName>
    </submittedName>
</protein>